<feature type="chain" id="PRO_5047514978" description="Serine decarboxylase" evidence="7">
    <location>
        <begin position="22"/>
        <end position="563"/>
    </location>
</feature>
<evidence type="ECO:0000313" key="8">
    <source>
        <dbReference type="EMBL" id="CAK9859705.1"/>
    </source>
</evidence>
<organism evidence="8 9">
    <name type="scientific">Sphagnum jensenii</name>
    <dbReference type="NCBI Taxonomy" id="128206"/>
    <lineage>
        <taxon>Eukaryota</taxon>
        <taxon>Viridiplantae</taxon>
        <taxon>Streptophyta</taxon>
        <taxon>Embryophyta</taxon>
        <taxon>Bryophyta</taxon>
        <taxon>Sphagnophytina</taxon>
        <taxon>Sphagnopsida</taxon>
        <taxon>Sphagnales</taxon>
        <taxon>Sphagnaceae</taxon>
        <taxon>Sphagnum</taxon>
    </lineage>
</organism>
<evidence type="ECO:0000256" key="7">
    <source>
        <dbReference type="SAM" id="SignalP"/>
    </source>
</evidence>
<dbReference type="InterPro" id="IPR021115">
    <property type="entry name" value="Pyridoxal-P_BS"/>
</dbReference>
<keyword evidence="3" id="KW-0210">Decarboxylase</keyword>
<keyword evidence="5 6" id="KW-0456">Lyase</keyword>
<dbReference type="EMBL" id="OZ023711">
    <property type="protein sequence ID" value="CAK9859705.1"/>
    <property type="molecule type" value="Genomic_DNA"/>
</dbReference>
<dbReference type="Proteomes" id="UP001497522">
    <property type="component" value="Chromosome 10"/>
</dbReference>
<comment type="cofactor">
    <cofactor evidence="1 6">
        <name>pyridoxal 5'-phosphate</name>
        <dbReference type="ChEBI" id="CHEBI:597326"/>
    </cofactor>
</comment>
<dbReference type="Gene3D" id="3.40.640.10">
    <property type="entry name" value="Type I PLP-dependent aspartate aminotransferase-like (Major domain)"/>
    <property type="match status" value="1"/>
</dbReference>
<name>A0ABP1AB44_9BRYO</name>
<dbReference type="InterPro" id="IPR051151">
    <property type="entry name" value="Group_II_Decarboxylase"/>
</dbReference>
<dbReference type="SUPFAM" id="SSF53383">
    <property type="entry name" value="PLP-dependent transferases"/>
    <property type="match status" value="1"/>
</dbReference>
<evidence type="ECO:0000256" key="2">
    <source>
        <dbReference type="ARBA" id="ARBA00009533"/>
    </source>
</evidence>
<dbReference type="PANTHER" id="PTHR46101">
    <property type="match status" value="1"/>
</dbReference>
<accession>A0ABP1AB44</accession>
<evidence type="ECO:0000256" key="3">
    <source>
        <dbReference type="ARBA" id="ARBA00022793"/>
    </source>
</evidence>
<evidence type="ECO:0008006" key="10">
    <source>
        <dbReference type="Google" id="ProtNLM"/>
    </source>
</evidence>
<dbReference type="Gene3D" id="3.90.1150.10">
    <property type="entry name" value="Aspartate Aminotransferase, domain 1"/>
    <property type="match status" value="1"/>
</dbReference>
<proteinExistence type="inferred from homology"/>
<sequence>MAKNWFEISFILFFFFFFFWCKNGTMPVMTEVLEASLLKKSRGVPDSRVSPCSASSPLLAAAEPLPEEIPLEALKKTVLPSPAPALPPVVVEITNGCGGGGGAGGSGDEHGHPRKFVMGRNMHGSCLQITEPELNDKETGEKEAYMSAVLAQYKEILVERTKFHLGYPYNLDFNYGALAELQHFSINNLGDPFIESNYGVHSRQFEVGVLDWFAHLWELEKDEYWGYITNCGTEGNLHGILVGREVLPDGILYASRDSHYSVFKAARMYRMEAVKVDTLLSGEINCDDFRKKLTDRKDKPAILNINVGTTVKGAVDDLDLVIQILKEVGYTEDRFYIHIDGALFGLMIPFVKRAPKVSFKKPIGSVSVSGHKFMGCPMPCGVQITRMKHINMLSRNVEYLASRDATIMGSRNGHAPIFLWYTLNHKGYRGFQKEVQRCIRNAHYLTDCLREANFGVMLNELSSTVVFERPQSEALILKWQLACQGKIAHAVIMPSVTVEKLDSFVVELIQARNASSADGNVTIQCIVEEVGANNCACSLHRGARVNSWTKDLGMDGVHMETEI</sequence>
<dbReference type="Pfam" id="PF00282">
    <property type="entry name" value="Pyridoxal_deC"/>
    <property type="match status" value="1"/>
</dbReference>
<keyword evidence="9" id="KW-1185">Reference proteome</keyword>
<dbReference type="PANTHER" id="PTHR46101:SF2">
    <property type="entry name" value="SERINE DECARBOXYLASE"/>
    <property type="match status" value="1"/>
</dbReference>
<dbReference type="InterPro" id="IPR015422">
    <property type="entry name" value="PyrdxlP-dep_Trfase_small"/>
</dbReference>
<keyword evidence="4 6" id="KW-0663">Pyridoxal phosphate</keyword>
<dbReference type="PROSITE" id="PS00392">
    <property type="entry name" value="DDC_GAD_HDC_YDC"/>
    <property type="match status" value="1"/>
</dbReference>
<dbReference type="InterPro" id="IPR015424">
    <property type="entry name" value="PyrdxlP-dep_Trfase"/>
</dbReference>
<dbReference type="InterPro" id="IPR002129">
    <property type="entry name" value="PyrdxlP-dep_de-COase"/>
</dbReference>
<evidence type="ECO:0000256" key="6">
    <source>
        <dbReference type="RuleBase" id="RU000382"/>
    </source>
</evidence>
<gene>
    <name evidence="8" type="ORF">CSSPJE1EN2_LOCUS2700</name>
</gene>
<comment type="similarity">
    <text evidence="2 6">Belongs to the group II decarboxylase family.</text>
</comment>
<keyword evidence="7" id="KW-0732">Signal</keyword>
<protein>
    <recommendedName>
        <fullName evidence="10">Serine decarboxylase</fullName>
    </recommendedName>
</protein>
<reference evidence="8" key="1">
    <citation type="submission" date="2024-03" db="EMBL/GenBank/DDBJ databases">
        <authorList>
            <consortium name="ELIXIR-Norway"/>
            <consortium name="Elixir Norway"/>
        </authorList>
    </citation>
    <scope>NUCLEOTIDE SEQUENCE</scope>
</reference>
<evidence type="ECO:0000256" key="4">
    <source>
        <dbReference type="ARBA" id="ARBA00022898"/>
    </source>
</evidence>
<evidence type="ECO:0000256" key="5">
    <source>
        <dbReference type="ARBA" id="ARBA00023239"/>
    </source>
</evidence>
<feature type="signal peptide" evidence="7">
    <location>
        <begin position="1"/>
        <end position="21"/>
    </location>
</feature>
<evidence type="ECO:0000313" key="9">
    <source>
        <dbReference type="Proteomes" id="UP001497522"/>
    </source>
</evidence>
<dbReference type="NCBIfam" id="NF002748">
    <property type="entry name" value="PRK02769.1"/>
    <property type="match status" value="1"/>
</dbReference>
<evidence type="ECO:0000256" key="1">
    <source>
        <dbReference type="ARBA" id="ARBA00001933"/>
    </source>
</evidence>
<dbReference type="InterPro" id="IPR015421">
    <property type="entry name" value="PyrdxlP-dep_Trfase_major"/>
</dbReference>